<evidence type="ECO:0000256" key="2">
    <source>
        <dbReference type="ARBA" id="ARBA00008814"/>
    </source>
</evidence>
<keyword evidence="4" id="KW-0732">Signal</keyword>
<dbReference type="EMBL" id="BGZL01000003">
    <property type="protein sequence ID" value="GBP99886.1"/>
    <property type="molecule type" value="Genomic_DNA"/>
</dbReference>
<dbReference type="Proteomes" id="UP000265354">
    <property type="component" value="Unassembled WGS sequence"/>
</dbReference>
<evidence type="ECO:0000256" key="3">
    <source>
        <dbReference type="ARBA" id="ARBA00022448"/>
    </source>
</evidence>
<dbReference type="PROSITE" id="PS51318">
    <property type="entry name" value="TAT"/>
    <property type="match status" value="1"/>
</dbReference>
<keyword evidence="3" id="KW-0813">Transport</keyword>
<gene>
    <name evidence="6" type="ORF">SSP531S_12890</name>
</gene>
<dbReference type="Gene3D" id="3.40.50.1980">
    <property type="entry name" value="Nitrogenase molybdenum iron protein domain"/>
    <property type="match status" value="2"/>
</dbReference>
<dbReference type="PROSITE" id="PS50983">
    <property type="entry name" value="FE_B12_PBP"/>
    <property type="match status" value="1"/>
</dbReference>
<dbReference type="GO" id="GO:1901678">
    <property type="term" value="P:iron coordination entity transport"/>
    <property type="evidence" value="ECO:0007669"/>
    <property type="project" value="UniProtKB-ARBA"/>
</dbReference>
<reference evidence="6 7" key="1">
    <citation type="submission" date="2018-07" db="EMBL/GenBank/DDBJ databases">
        <title>Whole Genome Shotgun Sequence of Streptomyces spongiicola strain 531S.</title>
        <authorList>
            <person name="Dohra H."/>
            <person name="Kodani S."/>
        </authorList>
    </citation>
    <scope>NUCLEOTIDE SEQUENCE [LARGE SCALE GENOMIC DNA]</scope>
    <source>
        <strain evidence="6 7">531S</strain>
    </source>
</reference>
<comment type="similarity">
    <text evidence="2">Belongs to the bacterial solute-binding protein 8 family.</text>
</comment>
<dbReference type="AlphaFoldDB" id="A0A388STH9"/>
<protein>
    <submittedName>
        <fullName evidence="6">ABC transporter substrate-binding protein</fullName>
    </submittedName>
</protein>
<evidence type="ECO:0000313" key="7">
    <source>
        <dbReference type="Proteomes" id="UP000265354"/>
    </source>
</evidence>
<dbReference type="InterPro" id="IPR006311">
    <property type="entry name" value="TAT_signal"/>
</dbReference>
<evidence type="ECO:0000256" key="4">
    <source>
        <dbReference type="ARBA" id="ARBA00022729"/>
    </source>
</evidence>
<evidence type="ECO:0000259" key="5">
    <source>
        <dbReference type="PROSITE" id="PS50983"/>
    </source>
</evidence>
<accession>A0A388STH9</accession>
<evidence type="ECO:0000256" key="1">
    <source>
        <dbReference type="ARBA" id="ARBA00004196"/>
    </source>
</evidence>
<dbReference type="InterPro" id="IPR002491">
    <property type="entry name" value="ABC_transptr_periplasmic_BD"/>
</dbReference>
<dbReference type="PANTHER" id="PTHR30532:SF24">
    <property type="entry name" value="FERRIC ENTEROBACTIN-BINDING PERIPLASMIC PROTEIN FEPB"/>
    <property type="match status" value="1"/>
</dbReference>
<name>A0A388STH9_9ACTN</name>
<dbReference type="GO" id="GO:0030288">
    <property type="term" value="C:outer membrane-bounded periplasmic space"/>
    <property type="evidence" value="ECO:0007669"/>
    <property type="project" value="TreeGrafter"/>
</dbReference>
<evidence type="ECO:0000313" key="6">
    <source>
        <dbReference type="EMBL" id="GBP99886.1"/>
    </source>
</evidence>
<comment type="caution">
    <text evidence="6">The sequence shown here is derived from an EMBL/GenBank/DDBJ whole genome shotgun (WGS) entry which is preliminary data.</text>
</comment>
<dbReference type="Pfam" id="PF01497">
    <property type="entry name" value="Peripla_BP_2"/>
    <property type="match status" value="1"/>
</dbReference>
<dbReference type="PANTHER" id="PTHR30532">
    <property type="entry name" value="IRON III DICITRATE-BINDING PERIPLASMIC PROTEIN"/>
    <property type="match status" value="1"/>
</dbReference>
<dbReference type="SUPFAM" id="SSF53807">
    <property type="entry name" value="Helical backbone' metal receptor"/>
    <property type="match status" value="1"/>
</dbReference>
<feature type="domain" description="Fe/B12 periplasmic-binding" evidence="5">
    <location>
        <begin position="76"/>
        <end position="357"/>
    </location>
</feature>
<dbReference type="InterPro" id="IPR051313">
    <property type="entry name" value="Bact_iron-sidero_bind"/>
</dbReference>
<comment type="subcellular location">
    <subcellularLocation>
        <location evidence="1">Cell envelope</location>
    </subcellularLocation>
</comment>
<organism evidence="6 7">
    <name type="scientific">Streptomyces spongiicola</name>
    <dbReference type="NCBI Taxonomy" id="1690221"/>
    <lineage>
        <taxon>Bacteria</taxon>
        <taxon>Bacillati</taxon>
        <taxon>Actinomycetota</taxon>
        <taxon>Actinomycetes</taxon>
        <taxon>Kitasatosporales</taxon>
        <taxon>Streptomycetaceae</taxon>
        <taxon>Streptomyces</taxon>
    </lineage>
</organism>
<sequence length="357" mass="37839">MAEPGTSESDSAMPDARAVTLTRRGLLAAGGALGIGAALTACGGGKDAETTAGATSGPWQFKDDRGQVAKTEATPENIVAFTGMAAALHDLGIEVKGVFGPTYVEDKAKGTRTPDVQAGDLDIDKVKVLGNVWGEFNVEQYAALAPDVLITDMWEKGSLWYVPDESKDKILKLAPSVALSAADQTMPKVLQRHVELAESLGADVGTKKITDAKAAFEKAAARLRAAARAKPEIRVLVGSASADLFYVSSPARPTDTLYFKELGVNFVTPGSLDAGGWFEGLSWENVDKYEADVIMMDNRASALQPDALKSKPTWAQLPAVRAGQVVPRVTEPVYSYEKCTPILDDLAQAIENAKKVA</sequence>
<proteinExistence type="inferred from homology"/>